<evidence type="ECO:0008006" key="4">
    <source>
        <dbReference type="Google" id="ProtNLM"/>
    </source>
</evidence>
<keyword evidence="1" id="KW-0732">Signal</keyword>
<reference evidence="2 3" key="1">
    <citation type="submission" date="2024-03" db="EMBL/GenBank/DDBJ databases">
        <title>Pseudoalteromonas qingdaonensis sp. nov., isolated from the intestines of marine benthic organisms.</title>
        <authorList>
            <person name="Lin X."/>
            <person name="Fang S."/>
            <person name="Hu X."/>
        </authorList>
    </citation>
    <scope>NUCLEOTIDE SEQUENCE [LARGE SCALE GENOMIC DNA]</scope>
    <source>
        <strain evidence="2 3">YIC-827</strain>
    </source>
</reference>
<accession>A0ABU9MU79</accession>
<feature type="signal peptide" evidence="1">
    <location>
        <begin position="1"/>
        <end position="18"/>
    </location>
</feature>
<protein>
    <recommendedName>
        <fullName evidence="4">Orphan protein secreted protein</fullName>
    </recommendedName>
</protein>
<evidence type="ECO:0000256" key="1">
    <source>
        <dbReference type="SAM" id="SignalP"/>
    </source>
</evidence>
<feature type="chain" id="PRO_5045216147" description="Orphan protein secreted protein" evidence="1">
    <location>
        <begin position="19"/>
        <end position="171"/>
    </location>
</feature>
<dbReference type="RefSeq" id="WP_342676991.1">
    <property type="nucleotide sequence ID" value="NZ_JBCGCU010000004.1"/>
</dbReference>
<evidence type="ECO:0000313" key="3">
    <source>
        <dbReference type="Proteomes" id="UP001447008"/>
    </source>
</evidence>
<dbReference type="Proteomes" id="UP001447008">
    <property type="component" value="Unassembled WGS sequence"/>
</dbReference>
<dbReference type="EMBL" id="JBCGCU010000004">
    <property type="protein sequence ID" value="MEM0514845.1"/>
    <property type="molecule type" value="Genomic_DNA"/>
</dbReference>
<name>A0ABU9MU79_9GAMM</name>
<organism evidence="2 3">
    <name type="scientific">Pseudoalteromonas qingdaonensis</name>
    <dbReference type="NCBI Taxonomy" id="3131913"/>
    <lineage>
        <taxon>Bacteria</taxon>
        <taxon>Pseudomonadati</taxon>
        <taxon>Pseudomonadota</taxon>
        <taxon>Gammaproteobacteria</taxon>
        <taxon>Alteromonadales</taxon>
        <taxon>Pseudoalteromonadaceae</taxon>
        <taxon>Pseudoalteromonas</taxon>
    </lineage>
</organism>
<sequence>MKYLISALLLLCTQLANANGKLASELQVFEPYLGTWESTFSLATDQPSVTDVSKWERALNGKAVRTLHSINDGAYGGESLIFWDKSKEALVFYYFTTADFYTQGTLEVTEDGSFVAYEDVTGSSEGITRVKSTSSYVDDQFVVTTQYLKNGEWTPEQKRSYSRSQKEVVFK</sequence>
<evidence type="ECO:0000313" key="2">
    <source>
        <dbReference type="EMBL" id="MEM0514845.1"/>
    </source>
</evidence>
<keyword evidence="3" id="KW-1185">Reference proteome</keyword>
<comment type="caution">
    <text evidence="2">The sequence shown here is derived from an EMBL/GenBank/DDBJ whole genome shotgun (WGS) entry which is preliminary data.</text>
</comment>
<proteinExistence type="predicted"/>
<gene>
    <name evidence="2" type="ORF">WCN91_05300</name>
</gene>